<evidence type="ECO:0000313" key="1">
    <source>
        <dbReference type="EMBL" id="RIB18047.1"/>
    </source>
</evidence>
<gene>
    <name evidence="1" type="ORF">C2G38_2185668</name>
</gene>
<comment type="caution">
    <text evidence="1">The sequence shown here is derived from an EMBL/GenBank/DDBJ whole genome shotgun (WGS) entry which is preliminary data.</text>
</comment>
<proteinExistence type="predicted"/>
<dbReference type="OrthoDB" id="2400715at2759"/>
<keyword evidence="2" id="KW-1185">Reference proteome</keyword>
<dbReference type="EMBL" id="QKWP01000565">
    <property type="protein sequence ID" value="RIB18047.1"/>
    <property type="molecule type" value="Genomic_DNA"/>
</dbReference>
<name>A0A397V9Q6_9GLOM</name>
<accession>A0A397V9Q6</accession>
<dbReference type="STRING" id="44941.A0A397V9Q6"/>
<organism evidence="1 2">
    <name type="scientific">Gigaspora rosea</name>
    <dbReference type="NCBI Taxonomy" id="44941"/>
    <lineage>
        <taxon>Eukaryota</taxon>
        <taxon>Fungi</taxon>
        <taxon>Fungi incertae sedis</taxon>
        <taxon>Mucoromycota</taxon>
        <taxon>Glomeromycotina</taxon>
        <taxon>Glomeromycetes</taxon>
        <taxon>Diversisporales</taxon>
        <taxon>Gigasporaceae</taxon>
        <taxon>Gigaspora</taxon>
    </lineage>
</organism>
<sequence length="180" mass="21120">MTKFTAHDTNAGRDQQKSECIILYSKKDICTNYTMIADNRERYYFFINPICSNEDNNEQTTQQERYLAEARLKLFEVIYYCITPYECQFQLVSQYHAWSTDSISPILNLLEIVTQLYENNDKQITLLDVVDIFTHTKNAQIQDRKLDLKDLSNRSKPKYLCTKGVAENAALLVQGKTWLY</sequence>
<reference evidence="1 2" key="1">
    <citation type="submission" date="2018-06" db="EMBL/GenBank/DDBJ databases">
        <title>Comparative genomics reveals the genomic features of Rhizophagus irregularis, R. cerebriforme, R. diaphanum and Gigaspora rosea, and their symbiotic lifestyle signature.</title>
        <authorList>
            <person name="Morin E."/>
            <person name="San Clemente H."/>
            <person name="Chen E.C.H."/>
            <person name="De La Providencia I."/>
            <person name="Hainaut M."/>
            <person name="Kuo A."/>
            <person name="Kohler A."/>
            <person name="Murat C."/>
            <person name="Tang N."/>
            <person name="Roy S."/>
            <person name="Loubradou J."/>
            <person name="Henrissat B."/>
            <person name="Grigoriev I.V."/>
            <person name="Corradi N."/>
            <person name="Roux C."/>
            <person name="Martin F.M."/>
        </authorList>
    </citation>
    <scope>NUCLEOTIDE SEQUENCE [LARGE SCALE GENOMIC DNA]</scope>
    <source>
        <strain evidence="1 2">DAOM 194757</strain>
    </source>
</reference>
<dbReference type="Proteomes" id="UP000266673">
    <property type="component" value="Unassembled WGS sequence"/>
</dbReference>
<dbReference type="AlphaFoldDB" id="A0A397V9Q6"/>
<evidence type="ECO:0000313" key="2">
    <source>
        <dbReference type="Proteomes" id="UP000266673"/>
    </source>
</evidence>
<protein>
    <submittedName>
        <fullName evidence="1">Uncharacterized protein</fullName>
    </submittedName>
</protein>